<dbReference type="Proteomes" id="UP000050509">
    <property type="component" value="Unassembled WGS sequence"/>
</dbReference>
<proteinExistence type="predicted"/>
<comment type="caution">
    <text evidence="1">The sequence shown here is derived from an EMBL/GenBank/DDBJ whole genome shotgun (WGS) entry which is preliminary data.</text>
</comment>
<dbReference type="EMBL" id="LJCR01000003">
    <property type="protein sequence ID" value="KPV54978.1"/>
    <property type="molecule type" value="Genomic_DNA"/>
</dbReference>
<gene>
    <name evidence="1" type="ORF">SE17_00355</name>
</gene>
<sequence length="61" mass="6934">MEYIRGVVIAQEGRVASGGYTAYIEYFKHGFARQQWAGQIFPAAEQAQHWCEDAIAQLQSR</sequence>
<evidence type="ECO:0000313" key="1">
    <source>
        <dbReference type="EMBL" id="KPV54978.1"/>
    </source>
</evidence>
<accession>A0A0P9DYD4</accession>
<keyword evidence="2" id="KW-1185">Reference proteome</keyword>
<protein>
    <submittedName>
        <fullName evidence="1">Uncharacterized protein</fullName>
    </submittedName>
</protein>
<reference evidence="1 2" key="1">
    <citation type="submission" date="2015-09" db="EMBL/GenBank/DDBJ databases">
        <title>Draft genome sequence of Kouleothrix aurantiaca JCM 19913.</title>
        <authorList>
            <person name="Hemp J."/>
        </authorList>
    </citation>
    <scope>NUCLEOTIDE SEQUENCE [LARGE SCALE GENOMIC DNA]</scope>
    <source>
        <strain evidence="1 2">COM-B</strain>
    </source>
</reference>
<dbReference type="AlphaFoldDB" id="A0A0P9DYD4"/>
<evidence type="ECO:0000313" key="2">
    <source>
        <dbReference type="Proteomes" id="UP000050509"/>
    </source>
</evidence>
<organism evidence="1 2">
    <name type="scientific">Kouleothrix aurantiaca</name>
    <dbReference type="NCBI Taxonomy" id="186479"/>
    <lineage>
        <taxon>Bacteria</taxon>
        <taxon>Bacillati</taxon>
        <taxon>Chloroflexota</taxon>
        <taxon>Chloroflexia</taxon>
        <taxon>Chloroflexales</taxon>
        <taxon>Roseiflexineae</taxon>
        <taxon>Roseiflexaceae</taxon>
        <taxon>Kouleothrix</taxon>
    </lineage>
</organism>
<name>A0A0P9DYD4_9CHLR</name>